<dbReference type="InterPro" id="IPR001599">
    <property type="entry name" value="Macroglobln_a2"/>
</dbReference>
<feature type="region of interest" description="Disordered" evidence="2">
    <location>
        <begin position="650"/>
        <end position="669"/>
    </location>
</feature>
<keyword evidence="1" id="KW-1015">Disulfide bond</keyword>
<dbReference type="Gene3D" id="2.60.40.10">
    <property type="entry name" value="Immunoglobulins"/>
    <property type="match status" value="1"/>
</dbReference>
<dbReference type="Gene3D" id="2.60.40.690">
    <property type="entry name" value="Alpha-macroglobulin, receptor-binding domain"/>
    <property type="match status" value="1"/>
</dbReference>
<evidence type="ECO:0000256" key="2">
    <source>
        <dbReference type="SAM" id="MobiDB-lite"/>
    </source>
</evidence>
<dbReference type="SMART" id="SM01359">
    <property type="entry name" value="A2M_N_2"/>
    <property type="match status" value="1"/>
</dbReference>
<dbReference type="InterPro" id="IPR002890">
    <property type="entry name" value="MG2"/>
</dbReference>
<dbReference type="SMART" id="SM01361">
    <property type="entry name" value="A2M_recep"/>
    <property type="match status" value="1"/>
</dbReference>
<dbReference type="InterPro" id="IPR008930">
    <property type="entry name" value="Terpenoid_cyclase/PrenylTrfase"/>
</dbReference>
<gene>
    <name evidence="6" type="ORF">APLA_LOCUS10676</name>
</gene>
<dbReference type="InterPro" id="IPR019742">
    <property type="entry name" value="MacrogloblnA2_CS"/>
</dbReference>
<name>A0A8S1ACT8_ARCPL</name>
<dbReference type="GO" id="GO:0004866">
    <property type="term" value="F:endopeptidase inhibitor activity"/>
    <property type="evidence" value="ECO:0007669"/>
    <property type="project" value="InterPro"/>
</dbReference>
<comment type="caution">
    <text evidence="6">The sequence shown here is derived from an EMBL/GenBank/DDBJ whole genome shotgun (WGS) entry which is preliminary data.</text>
</comment>
<dbReference type="GO" id="GO:0005615">
    <property type="term" value="C:extracellular space"/>
    <property type="evidence" value="ECO:0007669"/>
    <property type="project" value="InterPro"/>
</dbReference>
<dbReference type="InterPro" id="IPR036595">
    <property type="entry name" value="A-macroglobulin_rcpt-bd_sf"/>
</dbReference>
<sequence>MLRFLEQTNECIHKWTLETGSFYLSNPCTDKNHLVLAPGVLKSGGINRACVSRFHPDGPARLLLTLLTEDLLTTTASRELPPGDGGCLDISVPQLPNTKADLIVKLQYPEAQCTWERRLTLRISSGRVLVVQSERARYRPGETVRARILALKPDLAPSHGSIEEVWLEGPQGAWQGTRVAQWLRVRTRLGLAQLQYQLDTLAPSGKWTLRAKLEDGSQGSAVFWVGHYELPPFQLSVRHAPKVLKTSERLVWTVCVRYPWSEAVEGMLVIRLRGSGGGGAGVRTAVQLRAPKACHRHAVAAKRVGLHSQNPPEVLVADFSFQEEGTRIWQNTTVVSQVVDKPITLEFLTKHRAVISRGLPYKLKVKATRWDDKPGAGELLRVCRRRADGAVAPALSTDCAEGETDASGVARLMFAAVQTEAPFYKFQAQLKNDSTTSAWLSVRVVVGAVQAALGPLRADRRSARTLVPLYVTAHVTAPLTVHFVVITRGGIIYRWGATTQCPTSNSDQIHTASRNYKCNENYYSYNRDVTAQKDNIANADDIDTPAYRSKRSFEVLPKSEHDPNAIDIDNIVNPRDNSKTAYDQTKIDFDPNLLKIFLSNQTHKTEPQISIRDIFTRSKNVSYKTEAYIGPTFEEIKRQPQSRHIFSTRPTVATSQEYHRPGRVNPSPVSLTANQSKKYHLILRNSRTYPQDQLVPEFRLRQVSTQSPQQYTNIPTVGHSDVIDNVTTVTSDALLDRKLKIMLPIKVSHQMCPDSHLIAYFYYNGELVSAAKHFEMDECFANKVEASWLSRQAQPGSWVSLQVSSPGPALCALSALDAAAKWLQPPPSTRELLMSNLRRLIESHRNLTEYDAAGECFLNSDTPDMPSTSMELTAYWLASAGVRVLGGEAPRAGAKRCGAPPPAALRGDDPAPRTDFSEAWLWRVMPIGANGTGVVSARAPDSITRYEAAVTCVSKNGVAVSPPAVLQVFREFFIHADGPKRLRRGDSAIIRYRIFNYLYEPLSVQIQVLTDPHIEAATDSVETACIAARSSIARRVTITARVASPARLSLRAKTANDGNCPNVTTTVSVSDEVIIKMLIDPEGVPVHEQKSILLCGDESEDQRGYNSHSASQTSQIEWAWPRVEAVPGTETLTLWAAGDMTGPLIADADSLVTIPRGCGEQNMAQLATNLLALKQLEPTSIAALIAREHVARGFTRQLQYVHPSGGFSAFGPSDVTSSTWLTAFAVKHLRKAHQLLWPNVQTPPALIRAERWLLSQQMENGCFRNEGQVFHRELRGGLNEEGEIASVALTAYVITALIDNTTPVSYRVIRNTLSCLRALPPLKSQSPTRVYAQALLAYAFTKIEKYEEDLRKTNNVNLMRSNLEENDGDRHVLELLKVAKRSDGYVWWEANSLSTSIEATSYAVLALRGRGRGPGRGGPEARAALGWLAAHRSAGGGFVATQDTLVALEALTAWSSGNPSTHLNVTVRSDDRAQTLTLLPGARIPEVISLMPGDRLNVNVQGKGCALVQATRSYHTVSTPEKEPQKLLSVQVAVHTDGPFDCDTNNTACFCAAVIEVCVMWSGKFPEMALLEVSLPGGYGADAQLLYSQLYNPSSLLRRIELSPTSSRATLYLGTRDGNEPTCAGGHQCCRLHAVGPRAHTRHAYVRVQDYYAPEHNDTQLYTIPEDCPPRISHDLPQYTSSDNLFSKAKALEGDEILITNDFTYEDIPEGIPLEDPLYDNLTQREEDSEEIEKYIENTETSTANIGTKDLVQNTTGNVTLDNFNRNADESQRYENSDLFVVKNETIDNVDSNADIHSSHHNGNSDLLVIKKETVNVTPGNVNYNATELETQRKKNNDTPVVKNATVNVTLDNVTRNIVEDGTQQSGNIHAFVGKNTTINVTLDNLNRNAHEHEMQHNRNFDKFTLNNVERTQFHLSTTRMDAPFKVELNKHIQNTDKNINPTINNRESNRGSFENVVEATTVKAVLAQKITQPIDNKPIDNPNLADFHVIDTEKDLEVPSGVEGPIPAVVLPPKGFVAPQQEMARRIHTVHTSRGSYLFFEPEQFQRRYFVPKTRTSSGDWYHYKIKKTRR</sequence>
<dbReference type="Pfam" id="PF07677">
    <property type="entry name" value="A2M_recep"/>
    <property type="match status" value="1"/>
</dbReference>
<organism evidence="6 7">
    <name type="scientific">Arctia plantaginis</name>
    <name type="common">Wood tiger moth</name>
    <name type="synonym">Phalaena plantaginis</name>
    <dbReference type="NCBI Taxonomy" id="874455"/>
    <lineage>
        <taxon>Eukaryota</taxon>
        <taxon>Metazoa</taxon>
        <taxon>Ecdysozoa</taxon>
        <taxon>Arthropoda</taxon>
        <taxon>Hexapoda</taxon>
        <taxon>Insecta</taxon>
        <taxon>Pterygota</taxon>
        <taxon>Neoptera</taxon>
        <taxon>Endopterygota</taxon>
        <taxon>Lepidoptera</taxon>
        <taxon>Glossata</taxon>
        <taxon>Ditrysia</taxon>
        <taxon>Noctuoidea</taxon>
        <taxon>Erebidae</taxon>
        <taxon>Arctiinae</taxon>
        <taxon>Arctia</taxon>
    </lineage>
</organism>
<dbReference type="Pfam" id="PF01835">
    <property type="entry name" value="MG2"/>
    <property type="match status" value="1"/>
</dbReference>
<dbReference type="SUPFAM" id="SSF48239">
    <property type="entry name" value="Terpenoid cyclases/Protein prenyltransferases"/>
    <property type="match status" value="1"/>
</dbReference>
<evidence type="ECO:0000313" key="7">
    <source>
        <dbReference type="Proteomes" id="UP000494256"/>
    </source>
</evidence>
<dbReference type="InterPro" id="IPR011625">
    <property type="entry name" value="A2M_N_BRD"/>
</dbReference>
<protein>
    <recommendedName>
        <fullName evidence="8">Alpha-2-macroglobulin-like protein 1</fullName>
    </recommendedName>
</protein>
<evidence type="ECO:0000259" key="3">
    <source>
        <dbReference type="SMART" id="SM01359"/>
    </source>
</evidence>
<dbReference type="Pfam" id="PF07678">
    <property type="entry name" value="TED_complement"/>
    <property type="match status" value="1"/>
</dbReference>
<feature type="domain" description="Alpha-2-macroglobulin" evidence="4">
    <location>
        <begin position="919"/>
        <end position="1008"/>
    </location>
</feature>
<dbReference type="Gene3D" id="2.60.40.1930">
    <property type="match status" value="2"/>
</dbReference>
<evidence type="ECO:0008006" key="8">
    <source>
        <dbReference type="Google" id="ProtNLM"/>
    </source>
</evidence>
<feature type="domain" description="Alpha-2-macroglobulin bait region" evidence="3">
    <location>
        <begin position="698"/>
        <end position="823"/>
    </location>
</feature>
<dbReference type="InterPro" id="IPR047565">
    <property type="entry name" value="Alpha-macroglob_thiol-ester_cl"/>
</dbReference>
<reference evidence="6 7" key="1">
    <citation type="submission" date="2020-04" db="EMBL/GenBank/DDBJ databases">
        <authorList>
            <person name="Wallbank WR R."/>
            <person name="Pardo Diaz C."/>
            <person name="Kozak K."/>
            <person name="Martin S."/>
            <person name="Jiggins C."/>
            <person name="Moest M."/>
            <person name="Warren A I."/>
            <person name="Byers J.R.P. K."/>
            <person name="Montejo-Kovacevich G."/>
            <person name="Yen C E."/>
        </authorList>
    </citation>
    <scope>NUCLEOTIDE SEQUENCE [LARGE SCALE GENOMIC DNA]</scope>
</reference>
<dbReference type="OrthoDB" id="7424089at2759"/>
<dbReference type="SUPFAM" id="SSF49410">
    <property type="entry name" value="Alpha-macroglobulin receptor domain"/>
    <property type="match status" value="1"/>
</dbReference>
<dbReference type="InterPro" id="IPR013783">
    <property type="entry name" value="Ig-like_fold"/>
</dbReference>
<dbReference type="PANTHER" id="PTHR11412:SF171">
    <property type="entry name" value="PREGNANCY ZONE PROTEIN-LIKE PROTEIN"/>
    <property type="match status" value="1"/>
</dbReference>
<dbReference type="Pfam" id="PF07703">
    <property type="entry name" value="A2M_BRD"/>
    <property type="match status" value="1"/>
</dbReference>
<dbReference type="Pfam" id="PF00207">
    <property type="entry name" value="A2M"/>
    <property type="match status" value="1"/>
</dbReference>
<feature type="domain" description="Alpha-macroglobulin receptor-binding" evidence="5">
    <location>
        <begin position="1566"/>
        <end position="1662"/>
    </location>
</feature>
<evidence type="ECO:0000256" key="1">
    <source>
        <dbReference type="ARBA" id="ARBA00023157"/>
    </source>
</evidence>
<evidence type="ECO:0000259" key="5">
    <source>
        <dbReference type="SMART" id="SM01361"/>
    </source>
</evidence>
<dbReference type="EMBL" id="CADEBD010000316">
    <property type="protein sequence ID" value="CAB3244293.1"/>
    <property type="molecule type" value="Genomic_DNA"/>
</dbReference>
<dbReference type="Gene3D" id="1.50.10.20">
    <property type="match status" value="1"/>
</dbReference>
<dbReference type="Proteomes" id="UP000494256">
    <property type="component" value="Unassembled WGS sequence"/>
</dbReference>
<dbReference type="InterPro" id="IPR009048">
    <property type="entry name" value="A-macroglobulin_rcpt-bd"/>
</dbReference>
<evidence type="ECO:0000313" key="6">
    <source>
        <dbReference type="EMBL" id="CAB3244293.1"/>
    </source>
</evidence>
<dbReference type="Gene3D" id="6.20.50.160">
    <property type="match status" value="1"/>
</dbReference>
<dbReference type="PROSITE" id="PS00477">
    <property type="entry name" value="ALPHA_2_MACROGLOBULIN"/>
    <property type="match status" value="1"/>
</dbReference>
<proteinExistence type="predicted"/>
<dbReference type="Gene3D" id="2.20.130.20">
    <property type="match status" value="1"/>
</dbReference>
<dbReference type="PANTHER" id="PTHR11412">
    <property type="entry name" value="MACROGLOBULIN / COMPLEMENT"/>
    <property type="match status" value="1"/>
</dbReference>
<dbReference type="InterPro" id="IPR011626">
    <property type="entry name" value="Alpha-macroglobulin_TED"/>
</dbReference>
<dbReference type="InterPro" id="IPR050473">
    <property type="entry name" value="A2M/Complement_sys"/>
</dbReference>
<dbReference type="SMART" id="SM01419">
    <property type="entry name" value="Thiol-ester_cl"/>
    <property type="match status" value="1"/>
</dbReference>
<dbReference type="SMART" id="SM01360">
    <property type="entry name" value="A2M"/>
    <property type="match status" value="1"/>
</dbReference>
<evidence type="ECO:0000259" key="4">
    <source>
        <dbReference type="SMART" id="SM01360"/>
    </source>
</evidence>
<accession>A0A8S1ACT8</accession>